<name>A0A0E4GCF6_9FIRM</name>
<keyword evidence="2" id="KW-1185">Reference proteome</keyword>
<evidence type="ECO:0000313" key="1">
    <source>
        <dbReference type="EMBL" id="CFX13597.1"/>
    </source>
</evidence>
<dbReference type="RefSeq" id="WP_046495585.1">
    <property type="nucleotide sequence ID" value="NZ_CGIH01000007.1"/>
</dbReference>
<gene>
    <name evidence="1" type="ORF">566</name>
</gene>
<accession>A0A0E4GCF6</accession>
<sequence length="66" mass="7736">MGELIITMQMSLDGVVSQEDRWMSLSEEILEDYLAYYKTVAALRLWRGQTLMDLLLTCRYPYVPSQ</sequence>
<proteinExistence type="predicted"/>
<protein>
    <submittedName>
        <fullName evidence="1">Uncharacterized</fullName>
    </submittedName>
</protein>
<reference evidence="1" key="1">
    <citation type="submission" date="2015-03" db="EMBL/GenBank/DDBJ databases">
        <authorList>
            <person name="Murphy D."/>
        </authorList>
    </citation>
    <scope>NUCLEOTIDE SEQUENCE [LARGE SCALE GENOMIC DNA]</scope>
    <source>
        <strain evidence="1">OL-4</strain>
    </source>
</reference>
<organism evidence="1 2">
    <name type="scientific">Syntrophomonas zehnderi OL-4</name>
    <dbReference type="NCBI Taxonomy" id="690567"/>
    <lineage>
        <taxon>Bacteria</taxon>
        <taxon>Bacillati</taxon>
        <taxon>Bacillota</taxon>
        <taxon>Clostridia</taxon>
        <taxon>Eubacteriales</taxon>
        <taxon>Syntrophomonadaceae</taxon>
        <taxon>Syntrophomonas</taxon>
    </lineage>
</organism>
<evidence type="ECO:0000313" key="2">
    <source>
        <dbReference type="Proteomes" id="UP000045545"/>
    </source>
</evidence>
<dbReference type="EMBL" id="CGIH01000007">
    <property type="protein sequence ID" value="CFX13597.1"/>
    <property type="molecule type" value="Genomic_DNA"/>
</dbReference>
<dbReference type="Proteomes" id="UP000045545">
    <property type="component" value="Unassembled WGS sequence"/>
</dbReference>
<dbReference type="AlphaFoldDB" id="A0A0E4GCF6"/>